<evidence type="ECO:0000256" key="3">
    <source>
        <dbReference type="ARBA" id="ARBA00022553"/>
    </source>
</evidence>
<keyword evidence="5" id="KW-0547">Nucleotide-binding</keyword>
<keyword evidence="9" id="KW-0175">Coiled coil</keyword>
<evidence type="ECO:0000313" key="12">
    <source>
        <dbReference type="Proteomes" id="UP000290172"/>
    </source>
</evidence>
<dbReference type="InterPro" id="IPR036890">
    <property type="entry name" value="HATPase_C_sf"/>
</dbReference>
<dbReference type="InterPro" id="IPR004358">
    <property type="entry name" value="Sig_transdc_His_kin-like_C"/>
</dbReference>
<dbReference type="InterPro" id="IPR003594">
    <property type="entry name" value="HATPase_dom"/>
</dbReference>
<evidence type="ECO:0000256" key="5">
    <source>
        <dbReference type="ARBA" id="ARBA00022741"/>
    </source>
</evidence>
<feature type="coiled-coil region" evidence="9">
    <location>
        <begin position="40"/>
        <end position="85"/>
    </location>
</feature>
<evidence type="ECO:0000256" key="8">
    <source>
        <dbReference type="ARBA" id="ARBA00023012"/>
    </source>
</evidence>
<dbReference type="InterPro" id="IPR005467">
    <property type="entry name" value="His_kinase_dom"/>
</dbReference>
<evidence type="ECO:0000256" key="9">
    <source>
        <dbReference type="SAM" id="Coils"/>
    </source>
</evidence>
<feature type="domain" description="Histidine kinase" evidence="10">
    <location>
        <begin position="101"/>
        <end position="312"/>
    </location>
</feature>
<comment type="catalytic activity">
    <reaction evidence="1">
        <text>ATP + protein L-histidine = ADP + protein N-phospho-L-histidine.</text>
        <dbReference type="EC" id="2.7.13.3"/>
    </reaction>
</comment>
<comment type="caution">
    <text evidence="11">The sequence shown here is derived from an EMBL/GenBank/DDBJ whole genome shotgun (WGS) entry which is preliminary data.</text>
</comment>
<name>A0A4Q0Y524_9BACT</name>
<dbReference type="Pfam" id="PF02518">
    <property type="entry name" value="HATPase_c"/>
    <property type="match status" value="1"/>
</dbReference>
<dbReference type="RefSeq" id="WP_128983796.1">
    <property type="nucleotide sequence ID" value="NZ_PDKJ01000031.1"/>
</dbReference>
<evidence type="ECO:0000313" key="11">
    <source>
        <dbReference type="EMBL" id="RXJ65267.1"/>
    </source>
</evidence>
<dbReference type="GO" id="GO:0005524">
    <property type="term" value="F:ATP binding"/>
    <property type="evidence" value="ECO:0007669"/>
    <property type="project" value="UniProtKB-KW"/>
</dbReference>
<evidence type="ECO:0000256" key="6">
    <source>
        <dbReference type="ARBA" id="ARBA00022777"/>
    </source>
</evidence>
<evidence type="ECO:0000256" key="4">
    <source>
        <dbReference type="ARBA" id="ARBA00022679"/>
    </source>
</evidence>
<proteinExistence type="predicted"/>
<dbReference type="PANTHER" id="PTHR43065">
    <property type="entry name" value="SENSOR HISTIDINE KINASE"/>
    <property type="match status" value="1"/>
</dbReference>
<dbReference type="SMART" id="SM00387">
    <property type="entry name" value="HATPase_c"/>
    <property type="match status" value="1"/>
</dbReference>
<evidence type="ECO:0000256" key="1">
    <source>
        <dbReference type="ARBA" id="ARBA00000085"/>
    </source>
</evidence>
<evidence type="ECO:0000256" key="2">
    <source>
        <dbReference type="ARBA" id="ARBA00012438"/>
    </source>
</evidence>
<dbReference type="EC" id="2.7.13.3" evidence="2"/>
<sequence length="312" mass="36425">MKKNNENSEYIGKFLKKDYNQFKDGLLELLDDYKRKSERLDKIIKQSDKMQLRLIEANEELDEYKNNLEIKVKEEIRKREEKEKIILEQSKFAAMGEMIDAIAHQWIQPLNILSLKLNSLSFAYENGKVDSDYIKNFETSNREIIEEMNNTLIEFRTFFRPNKPSSEFAIDKMIKKVLLFVKDEFIKHKIEINFDIIDSFKLLGIENEFKHIILNLINNSKDAFCSNNIPKRVITIKVYKEEHYNVVEVSDNAGGVPDKIINDIFKANVTTKRENGTGIGLYLSTQIAQKNNALLDVKNIQDGACFTLRIPK</sequence>
<dbReference type="EMBL" id="PDKJ01000031">
    <property type="protein sequence ID" value="RXJ65267.1"/>
    <property type="molecule type" value="Genomic_DNA"/>
</dbReference>
<evidence type="ECO:0000259" key="10">
    <source>
        <dbReference type="PROSITE" id="PS50109"/>
    </source>
</evidence>
<dbReference type="PANTHER" id="PTHR43065:SF10">
    <property type="entry name" value="PEROXIDE STRESS-ACTIVATED HISTIDINE KINASE MAK3"/>
    <property type="match status" value="1"/>
</dbReference>
<dbReference type="PRINTS" id="PR00344">
    <property type="entry name" value="BCTRLSENSOR"/>
</dbReference>
<dbReference type="GO" id="GO:0004673">
    <property type="term" value="F:protein histidine kinase activity"/>
    <property type="evidence" value="ECO:0007669"/>
    <property type="project" value="UniProtKB-EC"/>
</dbReference>
<dbReference type="PROSITE" id="PS50109">
    <property type="entry name" value="HIS_KIN"/>
    <property type="match status" value="1"/>
</dbReference>
<dbReference type="Proteomes" id="UP000290172">
    <property type="component" value="Unassembled WGS sequence"/>
</dbReference>
<keyword evidence="6 11" id="KW-0418">Kinase</keyword>
<dbReference type="SUPFAM" id="SSF55874">
    <property type="entry name" value="ATPase domain of HSP90 chaperone/DNA topoisomerase II/histidine kinase"/>
    <property type="match status" value="1"/>
</dbReference>
<evidence type="ECO:0000256" key="7">
    <source>
        <dbReference type="ARBA" id="ARBA00022840"/>
    </source>
</evidence>
<keyword evidence="8" id="KW-0902">Two-component regulatory system</keyword>
<dbReference type="AlphaFoldDB" id="A0A4Q0Y524"/>
<accession>A0A4Q0Y524</accession>
<protein>
    <recommendedName>
        <fullName evidence="2">histidine kinase</fullName>
        <ecNumber evidence="2">2.7.13.3</ecNumber>
    </recommendedName>
</protein>
<gene>
    <name evidence="11" type="ORF">CRV08_15580</name>
</gene>
<dbReference type="Gene3D" id="1.10.287.130">
    <property type="match status" value="1"/>
</dbReference>
<keyword evidence="7" id="KW-0067">ATP-binding</keyword>
<keyword evidence="4" id="KW-0808">Transferase</keyword>
<keyword evidence="3" id="KW-0597">Phosphoprotein</keyword>
<reference evidence="11 12" key="1">
    <citation type="submission" date="2017-10" db="EMBL/GenBank/DDBJ databases">
        <title>Genomics of the genus Arcobacter.</title>
        <authorList>
            <person name="Perez-Cataluna A."/>
            <person name="Figueras M.J."/>
        </authorList>
    </citation>
    <scope>NUCLEOTIDE SEQUENCE [LARGE SCALE GENOMIC DNA]</scope>
    <source>
        <strain evidence="11 12">CECT 8993</strain>
    </source>
</reference>
<dbReference type="Gene3D" id="3.30.565.10">
    <property type="entry name" value="Histidine kinase-like ATPase, C-terminal domain"/>
    <property type="match status" value="1"/>
</dbReference>
<dbReference type="GO" id="GO:0000160">
    <property type="term" value="P:phosphorelay signal transduction system"/>
    <property type="evidence" value="ECO:0007669"/>
    <property type="project" value="UniProtKB-KW"/>
</dbReference>
<organism evidence="11 12">
    <name type="scientific">Halarcobacter ebronensis</name>
    <dbReference type="NCBI Taxonomy" id="1462615"/>
    <lineage>
        <taxon>Bacteria</taxon>
        <taxon>Pseudomonadati</taxon>
        <taxon>Campylobacterota</taxon>
        <taxon>Epsilonproteobacteria</taxon>
        <taxon>Campylobacterales</taxon>
        <taxon>Arcobacteraceae</taxon>
        <taxon>Halarcobacter</taxon>
    </lineage>
</organism>